<proteinExistence type="predicted"/>
<dbReference type="GO" id="GO:0005524">
    <property type="term" value="F:ATP binding"/>
    <property type="evidence" value="ECO:0007669"/>
    <property type="project" value="InterPro"/>
</dbReference>
<gene>
    <name evidence="2" type="ORF">FWILDA_LOCUS9843</name>
</gene>
<sequence>MAPEILQGQKYASASDIYGFGMIMWECMTGRRPFWDRAHDTDLIIDICDGLRPPIDDTVAPKDYIKLMKVCWDSDIRKRPTASDIKNKAKLKLTNVCELFSRDLDKLSAGCKDMETIDIIFRAHLPKIRYGEPVIVGSIKELGNWTEPKIKLKQYNTRIWKYTSYWYSEPIRIPIERFKEDIKYKYAIYLYNLNYEGYGAKDNRLLGIHYNTFDIWKSHLAYSINQVTDYMFLDVIYESVTSENIKGIILEYDRILKQHHDLTLSVTNIQFIINRVSDTSIGKRLFLCFLLGHCPNTYGRIELPRDFQSVPLLQAFFTVHSNTLPTNSWQVMFKGIEHLIHHNINNGLSEWLKIFTIAREIDPQYKFIDTITFNKCNDDKYIENSFEIILSHEFNESTRMKIIKWLMSQCKNLKILSMVWKSSDKVDKQCLVERIEKIMFKDDPVDLYKNYSELPDDIREIVSRKRVNLLTKDRHAIWDCSTSQSTFDLLNSVRLRWSKDEYIVVLEKLSDLEDYQLLSTFPSLLKNWIDMSNVINDKIAKICIKWYKKLMDRMDQMSHAPSNTTVHKGEYVTAVLEKLSNICSLVNKQSILDELMEITFNHIKRSSEESIFSITTNIVKFGSVAVLVFTKVIKEKIDSMELVRGKPLLKKMQVICGCVDKSLAIPNELCETILLNVMSRLQKISLNTYSELSLPESAKFWIIILRASGSTKRLHSHQLVRETKTTILELTEMMKKSSINIQLLQNLFNLDNDTLYAYLNFSGEVITKDILVKVRQICGGYEQRLKKLYDFYKRFCPLQETIDVQNYLDDLHKGIVSIAESTYELKKSQTFYNVFQQRLNEESKENSDINVEFIAQSLMKDVLKVYTARCKQYDKWENLKCLEEVPFWCDVSDFDDELKLMEKYGNICINKNKPFMVTICHLSRNRHWEERTENLSKITKIFKVKDDWLNNLFNHENLGTFSNSVEIINQKFSKFNENSWYFIKELSQSEEFLNS</sequence>
<dbReference type="AlphaFoldDB" id="A0A9W4WRD6"/>
<dbReference type="InterPro" id="IPR001245">
    <property type="entry name" value="Ser-Thr/Tyr_kinase_cat_dom"/>
</dbReference>
<dbReference type="PROSITE" id="PS50011">
    <property type="entry name" value="PROTEIN_KINASE_DOM"/>
    <property type="match status" value="1"/>
</dbReference>
<feature type="domain" description="Protein kinase" evidence="1">
    <location>
        <begin position="1"/>
        <end position="91"/>
    </location>
</feature>
<dbReference type="InterPro" id="IPR051681">
    <property type="entry name" value="Ser/Thr_Kinases-Pseudokinases"/>
</dbReference>
<keyword evidence="3" id="KW-1185">Reference proteome</keyword>
<name>A0A9W4WRD6_9GLOM</name>
<dbReference type="OrthoDB" id="2400221at2759"/>
<dbReference type="InterPro" id="IPR013784">
    <property type="entry name" value="Carb-bd-like_fold"/>
</dbReference>
<organism evidence="2 3">
    <name type="scientific">Funneliformis geosporum</name>
    <dbReference type="NCBI Taxonomy" id="1117311"/>
    <lineage>
        <taxon>Eukaryota</taxon>
        <taxon>Fungi</taxon>
        <taxon>Fungi incertae sedis</taxon>
        <taxon>Mucoromycota</taxon>
        <taxon>Glomeromycotina</taxon>
        <taxon>Glomeromycetes</taxon>
        <taxon>Glomerales</taxon>
        <taxon>Glomeraceae</taxon>
        <taxon>Funneliformis</taxon>
    </lineage>
</organism>
<accession>A0A9W4WRD6</accession>
<evidence type="ECO:0000313" key="3">
    <source>
        <dbReference type="Proteomes" id="UP001153678"/>
    </source>
</evidence>
<dbReference type="InterPro" id="IPR011009">
    <property type="entry name" value="Kinase-like_dom_sf"/>
</dbReference>
<dbReference type="Gene3D" id="2.60.40.10">
    <property type="entry name" value="Immunoglobulins"/>
    <property type="match status" value="1"/>
</dbReference>
<protein>
    <submittedName>
        <fullName evidence="2">12955_t:CDS:1</fullName>
    </submittedName>
</protein>
<dbReference type="Pfam" id="PF07714">
    <property type="entry name" value="PK_Tyr_Ser-Thr"/>
    <property type="match status" value="1"/>
</dbReference>
<dbReference type="InterPro" id="IPR000719">
    <property type="entry name" value="Prot_kinase_dom"/>
</dbReference>
<dbReference type="GO" id="GO:0030246">
    <property type="term" value="F:carbohydrate binding"/>
    <property type="evidence" value="ECO:0007669"/>
    <property type="project" value="InterPro"/>
</dbReference>
<reference evidence="2" key="1">
    <citation type="submission" date="2022-08" db="EMBL/GenBank/DDBJ databases">
        <authorList>
            <person name="Kallberg Y."/>
            <person name="Tangrot J."/>
            <person name="Rosling A."/>
        </authorList>
    </citation>
    <scope>NUCLEOTIDE SEQUENCE</scope>
    <source>
        <strain evidence="2">Wild A</strain>
    </source>
</reference>
<dbReference type="SUPFAM" id="SSF49452">
    <property type="entry name" value="Starch-binding domain-like"/>
    <property type="match status" value="1"/>
</dbReference>
<comment type="caution">
    <text evidence="2">The sequence shown here is derived from an EMBL/GenBank/DDBJ whole genome shotgun (WGS) entry which is preliminary data.</text>
</comment>
<dbReference type="Proteomes" id="UP001153678">
    <property type="component" value="Unassembled WGS sequence"/>
</dbReference>
<dbReference type="Gene3D" id="1.10.510.10">
    <property type="entry name" value="Transferase(Phosphotransferase) domain 1"/>
    <property type="match status" value="1"/>
</dbReference>
<dbReference type="EMBL" id="CAMKVN010002410">
    <property type="protein sequence ID" value="CAI2180959.1"/>
    <property type="molecule type" value="Genomic_DNA"/>
</dbReference>
<dbReference type="PANTHER" id="PTHR44329">
    <property type="entry name" value="SERINE/THREONINE-PROTEIN KINASE TNNI3K-RELATED"/>
    <property type="match status" value="1"/>
</dbReference>
<dbReference type="SUPFAM" id="SSF56112">
    <property type="entry name" value="Protein kinase-like (PK-like)"/>
    <property type="match status" value="1"/>
</dbReference>
<dbReference type="GO" id="GO:0004674">
    <property type="term" value="F:protein serine/threonine kinase activity"/>
    <property type="evidence" value="ECO:0007669"/>
    <property type="project" value="TreeGrafter"/>
</dbReference>
<evidence type="ECO:0000313" key="2">
    <source>
        <dbReference type="EMBL" id="CAI2180959.1"/>
    </source>
</evidence>
<dbReference type="InterPro" id="IPR013783">
    <property type="entry name" value="Ig-like_fold"/>
</dbReference>
<evidence type="ECO:0000259" key="1">
    <source>
        <dbReference type="PROSITE" id="PS50011"/>
    </source>
</evidence>